<dbReference type="SUPFAM" id="SSF50494">
    <property type="entry name" value="Trypsin-like serine proteases"/>
    <property type="match status" value="1"/>
</dbReference>
<name>A0A5J9TYL6_9POAL</name>
<keyword evidence="2" id="KW-0812">Transmembrane</keyword>
<reference evidence="4 5" key="1">
    <citation type="journal article" date="2019" name="Sci. Rep.">
        <title>A high-quality genome of Eragrostis curvula grass provides insights into Poaceae evolution and supports new strategies to enhance forage quality.</title>
        <authorList>
            <person name="Carballo J."/>
            <person name="Santos B.A.C.M."/>
            <person name="Zappacosta D."/>
            <person name="Garbus I."/>
            <person name="Selva J.P."/>
            <person name="Gallo C.A."/>
            <person name="Diaz A."/>
            <person name="Albertini E."/>
            <person name="Caccamo M."/>
            <person name="Echenique V."/>
        </authorList>
    </citation>
    <scope>NUCLEOTIDE SEQUENCE [LARGE SCALE GENOMIC DNA]</scope>
    <source>
        <strain evidence="5">cv. Victoria</strain>
        <tissue evidence="4">Leaf</tissue>
    </source>
</reference>
<dbReference type="PANTHER" id="PTHR47389">
    <property type="entry name" value="OS09G0436400 PROTEIN"/>
    <property type="match status" value="1"/>
</dbReference>
<keyword evidence="2" id="KW-1133">Transmembrane helix</keyword>
<evidence type="ECO:0000313" key="4">
    <source>
        <dbReference type="EMBL" id="TVU16426.1"/>
    </source>
</evidence>
<evidence type="ECO:0000313" key="5">
    <source>
        <dbReference type="Proteomes" id="UP000324897"/>
    </source>
</evidence>
<evidence type="ECO:0000259" key="3">
    <source>
        <dbReference type="Pfam" id="PF17820"/>
    </source>
</evidence>
<dbReference type="InterPro" id="IPR041489">
    <property type="entry name" value="PDZ_6"/>
</dbReference>
<feature type="domain" description="PDZ" evidence="3">
    <location>
        <begin position="271"/>
        <end position="311"/>
    </location>
</feature>
<dbReference type="AlphaFoldDB" id="A0A5J9TYL6"/>
<proteinExistence type="predicted"/>
<dbReference type="Pfam" id="PF13365">
    <property type="entry name" value="Trypsin_2"/>
    <property type="match status" value="1"/>
</dbReference>
<dbReference type="InterPro" id="IPR009003">
    <property type="entry name" value="Peptidase_S1_PA"/>
</dbReference>
<feature type="region of interest" description="Disordered" evidence="1">
    <location>
        <begin position="1"/>
        <end position="20"/>
    </location>
</feature>
<gene>
    <name evidence="4" type="ORF">EJB05_39988</name>
</gene>
<dbReference type="Pfam" id="PF17820">
    <property type="entry name" value="PDZ_6"/>
    <property type="match status" value="1"/>
</dbReference>
<comment type="caution">
    <text evidence="4">The sequence shown here is derived from an EMBL/GenBank/DDBJ whole genome shotgun (WGS) entry which is preliminary data.</text>
</comment>
<dbReference type="Gene3D" id="2.40.10.120">
    <property type="match status" value="1"/>
</dbReference>
<dbReference type="SUPFAM" id="SSF50156">
    <property type="entry name" value="PDZ domain-like"/>
    <property type="match status" value="1"/>
</dbReference>
<keyword evidence="5" id="KW-1185">Reference proteome</keyword>
<dbReference type="Gramene" id="TVU16426">
    <property type="protein sequence ID" value="TVU16426"/>
    <property type="gene ID" value="EJB05_39988"/>
</dbReference>
<feature type="transmembrane region" description="Helical" evidence="2">
    <location>
        <begin position="215"/>
        <end position="234"/>
    </location>
</feature>
<feature type="compositionally biased region" description="Polar residues" evidence="1">
    <location>
        <begin position="1"/>
        <end position="12"/>
    </location>
</feature>
<evidence type="ECO:0000256" key="1">
    <source>
        <dbReference type="SAM" id="MobiDB-lite"/>
    </source>
</evidence>
<dbReference type="InterPro" id="IPR036034">
    <property type="entry name" value="PDZ_sf"/>
</dbReference>
<dbReference type="PANTHER" id="PTHR47389:SF8">
    <property type="entry name" value="EXPRESSED PROTEIN"/>
    <property type="match status" value="1"/>
</dbReference>
<feature type="non-terminal residue" evidence="4">
    <location>
        <position position="1"/>
    </location>
</feature>
<accession>A0A5J9TYL6</accession>
<sequence length="331" mass="36433">PLSSDFDNNLPTLRSPKDDRTANAVQDWRFKKAVLAAARSVVSVTSTSDDGPTGPQCTGFILHRYEHSGVVFSVIVTCSAVVCERGKKLDPLPKRPFFQLSVGLPDRKTVIEAHLLYFSDHFDIALLLVPFELSLDIPRLGCCPDYDQEIFVLGRDKEASLKVRHGVISWTEESDFIGRDYYMFLDGQVPAGGTGEPVIDHDGVFRGMAFKLSPMPAVLSISTIMICLTMFMHFGRIARPMLGLSLRTVASVDVDILECLSEEHNIKSGYIVEGVRSNSPAEGCGICKGNVIVSLNGHNTLTLHKLEDYLLSLGWKNLINSVSTTDLKVCL</sequence>
<dbReference type="OrthoDB" id="582926at2759"/>
<evidence type="ECO:0000256" key="2">
    <source>
        <dbReference type="SAM" id="Phobius"/>
    </source>
</evidence>
<organism evidence="4 5">
    <name type="scientific">Eragrostis curvula</name>
    <name type="common">weeping love grass</name>
    <dbReference type="NCBI Taxonomy" id="38414"/>
    <lineage>
        <taxon>Eukaryota</taxon>
        <taxon>Viridiplantae</taxon>
        <taxon>Streptophyta</taxon>
        <taxon>Embryophyta</taxon>
        <taxon>Tracheophyta</taxon>
        <taxon>Spermatophyta</taxon>
        <taxon>Magnoliopsida</taxon>
        <taxon>Liliopsida</taxon>
        <taxon>Poales</taxon>
        <taxon>Poaceae</taxon>
        <taxon>PACMAD clade</taxon>
        <taxon>Chloridoideae</taxon>
        <taxon>Eragrostideae</taxon>
        <taxon>Eragrostidinae</taxon>
        <taxon>Eragrostis</taxon>
    </lineage>
</organism>
<keyword evidence="2" id="KW-0472">Membrane</keyword>
<dbReference type="Gene3D" id="2.30.42.10">
    <property type="match status" value="1"/>
</dbReference>
<dbReference type="EMBL" id="RWGY01000031">
    <property type="protein sequence ID" value="TVU16426.1"/>
    <property type="molecule type" value="Genomic_DNA"/>
</dbReference>
<protein>
    <recommendedName>
        <fullName evidence="3">PDZ domain-containing protein</fullName>
    </recommendedName>
</protein>
<dbReference type="Proteomes" id="UP000324897">
    <property type="component" value="Unassembled WGS sequence"/>
</dbReference>